<dbReference type="EMBL" id="BOSM01000014">
    <property type="protein sequence ID" value="GIP61100.1"/>
    <property type="molecule type" value="Genomic_DNA"/>
</dbReference>
<evidence type="ECO:0000313" key="2">
    <source>
        <dbReference type="Proteomes" id="UP000681290"/>
    </source>
</evidence>
<accession>A0ABQ4MYZ3</accession>
<name>A0ABQ4MYZ3_9BACL</name>
<keyword evidence="2" id="KW-1185">Reference proteome</keyword>
<comment type="caution">
    <text evidence="1">The sequence shown here is derived from an EMBL/GenBank/DDBJ whole genome shotgun (WGS) entry which is preliminary data.</text>
</comment>
<reference evidence="1 2" key="1">
    <citation type="submission" date="2021-03" db="EMBL/GenBank/DDBJ databases">
        <title>Antimicrobial resistance genes in bacteria isolated from Japanese honey, and their potential for conferring macrolide and lincosamide resistance in the American foulbrood pathogen Paenibacillus larvae.</title>
        <authorList>
            <person name="Okamoto M."/>
            <person name="Kumagai M."/>
            <person name="Kanamori H."/>
            <person name="Takamatsu D."/>
        </authorList>
    </citation>
    <scope>NUCLEOTIDE SEQUENCE [LARGE SCALE GENOMIC DNA]</scope>
    <source>
        <strain evidence="1 2">J15TS10</strain>
    </source>
</reference>
<proteinExistence type="predicted"/>
<dbReference type="Proteomes" id="UP000681290">
    <property type="component" value="Unassembled WGS sequence"/>
</dbReference>
<protein>
    <submittedName>
        <fullName evidence="1">Uncharacterized protein</fullName>
    </submittedName>
</protein>
<organism evidence="1 2">
    <name type="scientific">Paenibacillus woosongensis</name>
    <dbReference type="NCBI Taxonomy" id="307580"/>
    <lineage>
        <taxon>Bacteria</taxon>
        <taxon>Bacillati</taxon>
        <taxon>Bacillota</taxon>
        <taxon>Bacilli</taxon>
        <taxon>Bacillales</taxon>
        <taxon>Paenibacillaceae</taxon>
        <taxon>Paenibacillus</taxon>
    </lineage>
</organism>
<evidence type="ECO:0000313" key="1">
    <source>
        <dbReference type="EMBL" id="GIP61100.1"/>
    </source>
</evidence>
<gene>
    <name evidence="1" type="ORF">J15TS10_49140</name>
</gene>
<sequence>MEIEGGLNVLIEQQYIFWSDRQYTNSIILLKGWELKQNGKTHSKQLNRRVDYWTEY</sequence>